<dbReference type="SUPFAM" id="SSF82771">
    <property type="entry name" value="GIY-YIG endonuclease"/>
    <property type="match status" value="1"/>
</dbReference>
<accession>A0ABW0JTZ3</accession>
<dbReference type="EMBL" id="JBHSMM010000001">
    <property type="protein sequence ID" value="MFC5439151.1"/>
    <property type="molecule type" value="Genomic_DNA"/>
</dbReference>
<dbReference type="CDD" id="cd10456">
    <property type="entry name" value="GIY-YIG_UPF0213"/>
    <property type="match status" value="1"/>
</dbReference>
<dbReference type="InterPro" id="IPR050190">
    <property type="entry name" value="UPF0213_domain"/>
</dbReference>
<dbReference type="InterPro" id="IPR035901">
    <property type="entry name" value="GIY-YIG_endonuc_sf"/>
</dbReference>
<dbReference type="PANTHER" id="PTHR34477">
    <property type="entry name" value="UPF0213 PROTEIN YHBQ"/>
    <property type="match status" value="1"/>
</dbReference>
<dbReference type="Pfam" id="PF01541">
    <property type="entry name" value="GIY-YIG"/>
    <property type="match status" value="1"/>
</dbReference>
<dbReference type="PROSITE" id="PS50164">
    <property type="entry name" value="GIY_YIG"/>
    <property type="match status" value="1"/>
</dbReference>
<keyword evidence="4" id="KW-1185">Reference proteome</keyword>
<comment type="caution">
    <text evidence="3">The sequence shown here is derived from an EMBL/GenBank/DDBJ whole genome shotgun (WGS) entry which is preliminary data.</text>
</comment>
<organism evidence="3 4">
    <name type="scientific">Rhodanobacter ginsenosidimutans</name>
    <dbReference type="NCBI Taxonomy" id="490571"/>
    <lineage>
        <taxon>Bacteria</taxon>
        <taxon>Pseudomonadati</taxon>
        <taxon>Pseudomonadota</taxon>
        <taxon>Gammaproteobacteria</taxon>
        <taxon>Lysobacterales</taxon>
        <taxon>Rhodanobacteraceae</taxon>
        <taxon>Rhodanobacter</taxon>
    </lineage>
</organism>
<evidence type="ECO:0000256" key="1">
    <source>
        <dbReference type="ARBA" id="ARBA00007435"/>
    </source>
</evidence>
<comment type="similarity">
    <text evidence="1">Belongs to the UPF0213 family.</text>
</comment>
<evidence type="ECO:0000259" key="2">
    <source>
        <dbReference type="PROSITE" id="PS50164"/>
    </source>
</evidence>
<feature type="domain" description="GIY-YIG" evidence="2">
    <location>
        <begin position="1"/>
        <end position="76"/>
    </location>
</feature>
<evidence type="ECO:0000313" key="4">
    <source>
        <dbReference type="Proteomes" id="UP001596018"/>
    </source>
</evidence>
<dbReference type="Gene3D" id="3.40.1440.10">
    <property type="entry name" value="GIY-YIG endonuclease"/>
    <property type="match status" value="1"/>
</dbReference>
<dbReference type="PANTHER" id="PTHR34477:SF1">
    <property type="entry name" value="UPF0213 PROTEIN YHBQ"/>
    <property type="match status" value="1"/>
</dbReference>
<dbReference type="Proteomes" id="UP001596018">
    <property type="component" value="Unassembled WGS sequence"/>
</dbReference>
<gene>
    <name evidence="3" type="ORF">ACFPK0_03875</name>
</gene>
<protein>
    <submittedName>
        <fullName evidence="3">GIY-YIG nuclease family protein</fullName>
    </submittedName>
</protein>
<dbReference type="InterPro" id="IPR000305">
    <property type="entry name" value="GIY-YIG_endonuc"/>
</dbReference>
<name>A0ABW0JTZ3_9GAMM</name>
<reference evidence="4" key="1">
    <citation type="journal article" date="2019" name="Int. J. Syst. Evol. Microbiol.">
        <title>The Global Catalogue of Microorganisms (GCM) 10K type strain sequencing project: providing services to taxonomists for standard genome sequencing and annotation.</title>
        <authorList>
            <consortium name="The Broad Institute Genomics Platform"/>
            <consortium name="The Broad Institute Genome Sequencing Center for Infectious Disease"/>
            <person name="Wu L."/>
            <person name="Ma J."/>
        </authorList>
    </citation>
    <scope>NUCLEOTIDE SEQUENCE [LARGE SCALE GENOMIC DNA]</scope>
    <source>
        <strain evidence="4">KACC 12822</strain>
    </source>
</reference>
<dbReference type="RefSeq" id="WP_056605781.1">
    <property type="nucleotide sequence ID" value="NZ_JALBWS010000015.1"/>
</dbReference>
<proteinExistence type="inferred from homology"/>
<sequence>MEFTLYILECADGSFYIGHTDNLDQRMSQHDQGKGCAYTSTRRPLKLIHAEGFETRYEALTMERKLKGWSRAKKLAYMAGDWKEIGALGKGKHRHQR</sequence>
<evidence type="ECO:0000313" key="3">
    <source>
        <dbReference type="EMBL" id="MFC5439151.1"/>
    </source>
</evidence>